<comment type="caution">
    <text evidence="3">The sequence shown here is derived from an EMBL/GenBank/DDBJ whole genome shotgun (WGS) entry which is preliminary data.</text>
</comment>
<keyword evidence="3" id="KW-0378">Hydrolase</keyword>
<keyword evidence="4" id="KW-1185">Reference proteome</keyword>
<keyword evidence="3" id="KW-0255">Endonuclease</keyword>
<feature type="domain" description="Novel STAND NTPase 3" evidence="2">
    <location>
        <begin position="176"/>
        <end position="342"/>
    </location>
</feature>
<dbReference type="EMBL" id="JAKEIP010000104">
    <property type="protein sequence ID" value="MCF1596532.1"/>
    <property type="molecule type" value="Genomic_DNA"/>
</dbReference>
<gene>
    <name evidence="3" type="ORF">L0P92_23585</name>
</gene>
<dbReference type="EC" id="3.1.21.-" evidence="3"/>
<feature type="domain" description="Restriction endonuclease type IV Mrr" evidence="1">
    <location>
        <begin position="9"/>
        <end position="108"/>
    </location>
</feature>
<dbReference type="RefSeq" id="WP_234764827.1">
    <property type="nucleotide sequence ID" value="NZ_JAKEIP010000104.1"/>
</dbReference>
<sequence length="814" mass="92352">MTSPDYDFKDLSPYDFEVLIRDLLSVHEGLPFSTYRIGPDGGIDLKARKDGLLHIAQCKHTPDASRAKLKSLAAEEREKLSRSESSIERYIFVTSADITPGTEEELRADFAGCAASVEVHGRGWLNALLALHPKMERRHFKLWLKSSVAIKEMVAGGVFFRGQSRARRIEQNYFRFVHHEACERADKALESTGVVLLIGSPGAGKTAVAEYLILQWWRRGYRVIVDPRTVDNWWEWLEDDIPTVFFFDDAWGQTRLHDHATSHHDKDFAEFLTSIQEKNASVNGSASRGKVAVVTSRSQVLHDTRRFSDATRMLLEHMPDSVVAVERLTSEVKSRILFNHVNLAVVDECARRELANGDWWRSVSAHQNYSPRIIELVTARRHFASGHQLVKELHDALDDPQQVWQTSFNTFSSLEQLLLCTLAVSDSQGVKRERLTARLHDYSPTEFWNAIGRLVGTWIERSFVSGYDVFTLADPSQRDFLMGLIAREPLVCLDLIKHADSFDDLKIMCDRGRAPELEYQPSLFSLENDSLRASMDECAQSLLIAMRRMWDRRLEGVNVVPRGVLTLPTGVFVDLFSTFTEMVVYHADRYAGKEVGDLALDGWFELNMSRLMGLLRDTDPGSFHESMDAVQQIYHTFRNVTRFREFTAPWSYHIEALRGAIREVWGTWDAEDLRVFGPGEYWTGLVDVLIESTYLFENLGFHEAAASVFHLEALDEELGSRIEDDPGGSNWVQTLDDLEVLLDQALPESRRVLRSHRLLYEDDPDPIEDEVASPRGIETNEQVERDVSTGAIEALFRSLGNPLADGEGAQSNGG</sequence>
<proteinExistence type="predicted"/>
<dbReference type="GO" id="GO:0004519">
    <property type="term" value="F:endonuclease activity"/>
    <property type="evidence" value="ECO:0007669"/>
    <property type="project" value="UniProtKB-KW"/>
</dbReference>
<dbReference type="Proteomes" id="UP001139384">
    <property type="component" value="Unassembled WGS sequence"/>
</dbReference>
<dbReference type="SUPFAM" id="SSF52980">
    <property type="entry name" value="Restriction endonuclease-like"/>
    <property type="match status" value="1"/>
</dbReference>
<dbReference type="InterPro" id="IPR049050">
    <property type="entry name" value="nSTAND3"/>
</dbReference>
<dbReference type="GO" id="GO:0009307">
    <property type="term" value="P:DNA restriction-modification system"/>
    <property type="evidence" value="ECO:0007669"/>
    <property type="project" value="InterPro"/>
</dbReference>
<name>A0A9X1TMG5_STRM4</name>
<dbReference type="InterPro" id="IPR027417">
    <property type="entry name" value="P-loop_NTPase"/>
</dbReference>
<dbReference type="Pfam" id="PF04471">
    <property type="entry name" value="Mrr_cat"/>
    <property type="match status" value="1"/>
</dbReference>
<evidence type="ECO:0000313" key="3">
    <source>
        <dbReference type="EMBL" id="MCF1596532.1"/>
    </source>
</evidence>
<accession>A0A9X1TMG5</accession>
<evidence type="ECO:0000259" key="1">
    <source>
        <dbReference type="Pfam" id="PF04471"/>
    </source>
</evidence>
<dbReference type="SUPFAM" id="SSF52540">
    <property type="entry name" value="P-loop containing nucleoside triphosphate hydrolases"/>
    <property type="match status" value="1"/>
</dbReference>
<dbReference type="Pfam" id="PF20720">
    <property type="entry name" value="nSTAND3"/>
    <property type="match status" value="1"/>
</dbReference>
<dbReference type="InterPro" id="IPR007560">
    <property type="entry name" value="Restrct_endonuc_IV_Mrr"/>
</dbReference>
<dbReference type="InterPro" id="IPR011335">
    <property type="entry name" value="Restrct_endonuc-II-like"/>
</dbReference>
<dbReference type="GO" id="GO:0016787">
    <property type="term" value="F:hydrolase activity"/>
    <property type="evidence" value="ECO:0007669"/>
    <property type="project" value="UniProtKB-KW"/>
</dbReference>
<organism evidence="3 4">
    <name type="scientific">Streptomyces muensis</name>
    <dbReference type="NCBI Taxonomy" id="1077944"/>
    <lineage>
        <taxon>Bacteria</taxon>
        <taxon>Bacillati</taxon>
        <taxon>Actinomycetota</taxon>
        <taxon>Actinomycetes</taxon>
        <taxon>Kitasatosporales</taxon>
        <taxon>Streptomycetaceae</taxon>
        <taxon>Streptomyces</taxon>
    </lineage>
</organism>
<keyword evidence="3" id="KW-0540">Nuclease</keyword>
<protein>
    <submittedName>
        <fullName evidence="3">Restriction endonuclease</fullName>
        <ecNumber evidence="3">3.1.21.-</ecNumber>
    </submittedName>
</protein>
<reference evidence="3" key="1">
    <citation type="submission" date="2022-01" db="EMBL/GenBank/DDBJ databases">
        <title>Draft Genome Sequences of Seven Type Strains of the Genus Streptomyces.</title>
        <authorList>
            <person name="Aziz S."/>
            <person name="Coretto E."/>
            <person name="Chronakova A."/>
            <person name="Sproer C."/>
            <person name="Huber K."/>
            <person name="Nouioui I."/>
            <person name="Gross H."/>
        </authorList>
    </citation>
    <scope>NUCLEOTIDE SEQUENCE</scope>
    <source>
        <strain evidence="3">DSM 103493</strain>
    </source>
</reference>
<dbReference type="GO" id="GO:0003677">
    <property type="term" value="F:DNA binding"/>
    <property type="evidence" value="ECO:0007669"/>
    <property type="project" value="InterPro"/>
</dbReference>
<dbReference type="AlphaFoldDB" id="A0A9X1TMG5"/>
<evidence type="ECO:0000313" key="4">
    <source>
        <dbReference type="Proteomes" id="UP001139384"/>
    </source>
</evidence>
<evidence type="ECO:0000259" key="2">
    <source>
        <dbReference type="Pfam" id="PF20720"/>
    </source>
</evidence>